<dbReference type="RefSeq" id="WP_075365541.1">
    <property type="nucleotide sequence ID" value="NZ_MLBF01000023.1"/>
</dbReference>
<keyword evidence="2" id="KW-1185">Reference proteome</keyword>
<evidence type="ECO:0000313" key="1">
    <source>
        <dbReference type="EMBL" id="OLN30665.1"/>
    </source>
</evidence>
<dbReference type="AlphaFoldDB" id="A0A1Q8QTJ3"/>
<dbReference type="Proteomes" id="UP000186102">
    <property type="component" value="Unassembled WGS sequence"/>
</dbReference>
<organism evidence="1 2">
    <name type="scientific">Desulfosporosinus metallidurans</name>
    <dbReference type="NCBI Taxonomy" id="1888891"/>
    <lineage>
        <taxon>Bacteria</taxon>
        <taxon>Bacillati</taxon>
        <taxon>Bacillota</taxon>
        <taxon>Clostridia</taxon>
        <taxon>Eubacteriales</taxon>
        <taxon>Desulfitobacteriaceae</taxon>
        <taxon>Desulfosporosinus</taxon>
    </lineage>
</organism>
<proteinExistence type="predicted"/>
<accession>A0A1Q8QTJ3</accession>
<dbReference type="EMBL" id="MLBF01000023">
    <property type="protein sequence ID" value="OLN30665.1"/>
    <property type="molecule type" value="Genomic_DNA"/>
</dbReference>
<protein>
    <recommendedName>
        <fullName evidence="3">Ribbon-helix-helix protein CopG domain-containing protein</fullName>
    </recommendedName>
</protein>
<gene>
    <name evidence="1" type="ORF">DSOL_3007</name>
</gene>
<dbReference type="STRING" id="1888891.DSOL_3007"/>
<comment type="caution">
    <text evidence="1">The sequence shown here is derived from an EMBL/GenBank/DDBJ whole genome shotgun (WGS) entry which is preliminary data.</text>
</comment>
<sequence>MTEETKDRIPLWLYPSTIECMDALLEMDNCKSRSEFIEKAVRFYSGYIAAEKGVMFLPTAITSAMSGIVNTLENRMARLIFKLAVEMSMMMNILASTAEVDENTLHRLRGKCVADVKKSIGSVTFEDVTKFQKGE</sequence>
<reference evidence="1 2" key="1">
    <citation type="submission" date="2016-09" db="EMBL/GenBank/DDBJ databases">
        <title>Complete genome of Desulfosporosinus sp. OL.</title>
        <authorList>
            <person name="Mardanov A."/>
            <person name="Beletsky A."/>
            <person name="Panova A."/>
            <person name="Karnachuk O."/>
            <person name="Ravin N."/>
        </authorList>
    </citation>
    <scope>NUCLEOTIDE SEQUENCE [LARGE SCALE GENOMIC DNA]</scope>
    <source>
        <strain evidence="1 2">OL</strain>
    </source>
</reference>
<dbReference type="OrthoDB" id="1734420at2"/>
<name>A0A1Q8QTJ3_9FIRM</name>
<evidence type="ECO:0000313" key="2">
    <source>
        <dbReference type="Proteomes" id="UP000186102"/>
    </source>
</evidence>
<evidence type="ECO:0008006" key="3">
    <source>
        <dbReference type="Google" id="ProtNLM"/>
    </source>
</evidence>